<name>A0A6A6NYL8_9PEZI</name>
<dbReference type="Proteomes" id="UP000799766">
    <property type="component" value="Unassembled WGS sequence"/>
</dbReference>
<accession>A0A6A6NYL8</accession>
<dbReference type="AlphaFoldDB" id="A0A6A6NYL8"/>
<evidence type="ECO:0000313" key="3">
    <source>
        <dbReference type="EMBL" id="KAF2456597.1"/>
    </source>
</evidence>
<evidence type="ECO:0000256" key="1">
    <source>
        <dbReference type="ARBA" id="ARBA00004123"/>
    </source>
</evidence>
<dbReference type="PANTHER" id="PTHR37534:SF46">
    <property type="entry name" value="ZN(II)2CYS6 TRANSCRIPTION FACTOR (EUROFUNG)"/>
    <property type="match status" value="1"/>
</dbReference>
<keyword evidence="2" id="KW-0539">Nucleus</keyword>
<sequence length="395" mass="44291">MLTSSESLRYTLLSLAATYVLDYFPNEDIRTRANAYYQRAVALLSDALSQPEEQMIGGGDSLVGTIVVFIMHDTVTWEHRRPKSQVPRWLEGARLASRILDATDPGYRYWHSPENVQSTTAYTSNTVLVARAAILGLLMTPLDPIHTKGQFGWLLHGIERNARKVHGGCGFSPKLLHIFAQITQLASQMALEPSSVILPKGAEYIKSKLANLRQWSELSPETDGYASTEALLDSCVLNEHGVIECPKKMTDLGAEAWRIAAQIYLQCRFFRLPRSHAEVMTNCRRLSECVRRMPCYGPLFTAQAPLFPVFLLGLVSVSEEDFGIARNWFETVLSATSCRSSVPPVWDALKILRIWVDGEITDEPHIDMIPVGQRQPWWEDIVAHATETVGTLCLM</sequence>
<comment type="subcellular location">
    <subcellularLocation>
        <location evidence="1">Nucleus</location>
    </subcellularLocation>
</comment>
<reference evidence="3" key="1">
    <citation type="journal article" date="2020" name="Stud. Mycol.">
        <title>101 Dothideomycetes genomes: a test case for predicting lifestyles and emergence of pathogens.</title>
        <authorList>
            <person name="Haridas S."/>
            <person name="Albert R."/>
            <person name="Binder M."/>
            <person name="Bloem J."/>
            <person name="Labutti K."/>
            <person name="Salamov A."/>
            <person name="Andreopoulos B."/>
            <person name="Baker S."/>
            <person name="Barry K."/>
            <person name="Bills G."/>
            <person name="Bluhm B."/>
            <person name="Cannon C."/>
            <person name="Castanera R."/>
            <person name="Culley D."/>
            <person name="Daum C."/>
            <person name="Ezra D."/>
            <person name="Gonzalez J."/>
            <person name="Henrissat B."/>
            <person name="Kuo A."/>
            <person name="Liang C."/>
            <person name="Lipzen A."/>
            <person name="Lutzoni F."/>
            <person name="Magnuson J."/>
            <person name="Mondo S."/>
            <person name="Nolan M."/>
            <person name="Ohm R."/>
            <person name="Pangilinan J."/>
            <person name="Park H.-J."/>
            <person name="Ramirez L."/>
            <person name="Alfaro M."/>
            <person name="Sun H."/>
            <person name="Tritt A."/>
            <person name="Yoshinaga Y."/>
            <person name="Zwiers L.-H."/>
            <person name="Turgeon B."/>
            <person name="Goodwin S."/>
            <person name="Spatafora J."/>
            <person name="Crous P."/>
            <person name="Grigoriev I."/>
        </authorList>
    </citation>
    <scope>NUCLEOTIDE SEQUENCE</scope>
    <source>
        <strain evidence="3">ATCC 16933</strain>
    </source>
</reference>
<evidence type="ECO:0000256" key="2">
    <source>
        <dbReference type="ARBA" id="ARBA00023242"/>
    </source>
</evidence>
<protein>
    <submittedName>
        <fullName evidence="3">Fungal-specific transcription factor domain-containing protein</fullName>
    </submittedName>
</protein>
<keyword evidence="4" id="KW-1185">Reference proteome</keyword>
<dbReference type="EMBL" id="MU001683">
    <property type="protein sequence ID" value="KAF2456597.1"/>
    <property type="molecule type" value="Genomic_DNA"/>
</dbReference>
<evidence type="ECO:0000313" key="4">
    <source>
        <dbReference type="Proteomes" id="UP000799766"/>
    </source>
</evidence>
<organism evidence="3 4">
    <name type="scientific">Lineolata rhizophorae</name>
    <dbReference type="NCBI Taxonomy" id="578093"/>
    <lineage>
        <taxon>Eukaryota</taxon>
        <taxon>Fungi</taxon>
        <taxon>Dikarya</taxon>
        <taxon>Ascomycota</taxon>
        <taxon>Pezizomycotina</taxon>
        <taxon>Dothideomycetes</taxon>
        <taxon>Dothideomycetes incertae sedis</taxon>
        <taxon>Lineolatales</taxon>
        <taxon>Lineolataceae</taxon>
        <taxon>Lineolata</taxon>
    </lineage>
</organism>
<dbReference type="OrthoDB" id="4714810at2759"/>
<dbReference type="GO" id="GO:0005634">
    <property type="term" value="C:nucleus"/>
    <property type="evidence" value="ECO:0007669"/>
    <property type="project" value="UniProtKB-SubCell"/>
</dbReference>
<gene>
    <name evidence="3" type="ORF">BDY21DRAFT_386531</name>
</gene>
<dbReference type="InterPro" id="IPR021858">
    <property type="entry name" value="Fun_TF"/>
</dbReference>
<dbReference type="PANTHER" id="PTHR37534">
    <property type="entry name" value="TRANSCRIPTIONAL ACTIVATOR PROTEIN UGA3"/>
    <property type="match status" value="1"/>
</dbReference>
<dbReference type="Pfam" id="PF11951">
    <property type="entry name" value="Fungal_trans_2"/>
    <property type="match status" value="1"/>
</dbReference>
<proteinExistence type="predicted"/>